<dbReference type="EMBL" id="JBHSXX010000001">
    <property type="protein sequence ID" value="MFC6866200.1"/>
    <property type="molecule type" value="Genomic_DNA"/>
</dbReference>
<dbReference type="PANTHER" id="PTHR43802:SF1">
    <property type="entry name" value="IP11341P-RELATED"/>
    <property type="match status" value="1"/>
</dbReference>
<organism evidence="3 4">
    <name type="scientific">Haloechinothrix salitolerans</name>
    <dbReference type="NCBI Taxonomy" id="926830"/>
    <lineage>
        <taxon>Bacteria</taxon>
        <taxon>Bacillati</taxon>
        <taxon>Actinomycetota</taxon>
        <taxon>Actinomycetes</taxon>
        <taxon>Pseudonocardiales</taxon>
        <taxon>Pseudonocardiaceae</taxon>
        <taxon>Haloechinothrix</taxon>
    </lineage>
</organism>
<proteinExistence type="inferred from homology"/>
<dbReference type="Gene3D" id="3.90.226.10">
    <property type="entry name" value="2-enoyl-CoA Hydratase, Chain A, domain 1"/>
    <property type="match status" value="1"/>
</dbReference>
<comment type="caution">
    <text evidence="3">The sequence shown here is derived from an EMBL/GenBank/DDBJ whole genome shotgun (WGS) entry which is preliminary data.</text>
</comment>
<sequence>MTATADNQREDTDLVVAEAAPHVLRVSLNRPHRRNALTPGLMDRLTAVIDSVADDPAVRALVVTGNGAGFCSGFDLREIRDTHQLGLPELLRKQEEWAGAIQRLIELPLPVIAAVNGAAVGAGMSLALAADMRVVTEDTTFGAAFVRIGLSGADLGLSWTLPRTVGMGLAAEMMLTGRPVDGTEAYRIGLANRVCTEDDPLATAVELAQAVAANSPFGVALTKKVLHSGVDAPSFAAAVEIENRNQILASRTEDMAEALRANAEGRRPEFRNR</sequence>
<dbReference type="InterPro" id="IPR029045">
    <property type="entry name" value="ClpP/crotonase-like_dom_sf"/>
</dbReference>
<dbReference type="CDD" id="cd06558">
    <property type="entry name" value="crotonase-like"/>
    <property type="match status" value="1"/>
</dbReference>
<reference evidence="4" key="1">
    <citation type="journal article" date="2019" name="Int. J. Syst. Evol. Microbiol.">
        <title>The Global Catalogue of Microorganisms (GCM) 10K type strain sequencing project: providing services to taxonomists for standard genome sequencing and annotation.</title>
        <authorList>
            <consortium name="The Broad Institute Genomics Platform"/>
            <consortium name="The Broad Institute Genome Sequencing Center for Infectious Disease"/>
            <person name="Wu L."/>
            <person name="Ma J."/>
        </authorList>
    </citation>
    <scope>NUCLEOTIDE SEQUENCE [LARGE SCALE GENOMIC DNA]</scope>
    <source>
        <strain evidence="4">KCTC 32255</strain>
    </source>
</reference>
<dbReference type="Pfam" id="PF00378">
    <property type="entry name" value="ECH_1"/>
    <property type="match status" value="1"/>
</dbReference>
<protein>
    <submittedName>
        <fullName evidence="3">Enoyl-CoA hydratase/isomerase family protein</fullName>
    </submittedName>
</protein>
<dbReference type="PANTHER" id="PTHR43802">
    <property type="entry name" value="ENOYL-COA HYDRATASE"/>
    <property type="match status" value="1"/>
</dbReference>
<dbReference type="SUPFAM" id="SSF52096">
    <property type="entry name" value="ClpP/crotonase"/>
    <property type="match status" value="1"/>
</dbReference>
<dbReference type="InterPro" id="IPR001753">
    <property type="entry name" value="Enoyl-CoA_hydra/iso"/>
</dbReference>
<keyword evidence="4" id="KW-1185">Reference proteome</keyword>
<name>A0ABW2BTA0_9PSEU</name>
<dbReference type="Gene3D" id="1.10.12.10">
    <property type="entry name" value="Lyase 2-enoyl-coa Hydratase, Chain A, domain 2"/>
    <property type="match status" value="1"/>
</dbReference>
<evidence type="ECO:0000256" key="2">
    <source>
        <dbReference type="RuleBase" id="RU003707"/>
    </source>
</evidence>
<dbReference type="RefSeq" id="WP_345407333.1">
    <property type="nucleotide sequence ID" value="NZ_BAABLA010000123.1"/>
</dbReference>
<comment type="similarity">
    <text evidence="1 2">Belongs to the enoyl-CoA hydratase/isomerase family.</text>
</comment>
<evidence type="ECO:0000256" key="1">
    <source>
        <dbReference type="ARBA" id="ARBA00005254"/>
    </source>
</evidence>
<evidence type="ECO:0000313" key="3">
    <source>
        <dbReference type="EMBL" id="MFC6866200.1"/>
    </source>
</evidence>
<dbReference type="InterPro" id="IPR014748">
    <property type="entry name" value="Enoyl-CoA_hydra_C"/>
</dbReference>
<evidence type="ECO:0000313" key="4">
    <source>
        <dbReference type="Proteomes" id="UP001596337"/>
    </source>
</evidence>
<gene>
    <name evidence="3" type="ORF">ACFQGD_03495</name>
</gene>
<dbReference type="PROSITE" id="PS00166">
    <property type="entry name" value="ENOYL_COA_HYDRATASE"/>
    <property type="match status" value="1"/>
</dbReference>
<accession>A0ABW2BTA0</accession>
<dbReference type="Proteomes" id="UP001596337">
    <property type="component" value="Unassembled WGS sequence"/>
</dbReference>
<dbReference type="InterPro" id="IPR018376">
    <property type="entry name" value="Enoyl-CoA_hyd/isom_CS"/>
</dbReference>